<organism evidence="2 3">
    <name type="scientific">Cylindrotheca closterium</name>
    <dbReference type="NCBI Taxonomy" id="2856"/>
    <lineage>
        <taxon>Eukaryota</taxon>
        <taxon>Sar</taxon>
        <taxon>Stramenopiles</taxon>
        <taxon>Ochrophyta</taxon>
        <taxon>Bacillariophyta</taxon>
        <taxon>Bacillariophyceae</taxon>
        <taxon>Bacillariophycidae</taxon>
        <taxon>Bacillariales</taxon>
        <taxon>Bacillariaceae</taxon>
        <taxon>Cylindrotheca</taxon>
    </lineage>
</organism>
<dbReference type="EMBL" id="CAKOGP040001001">
    <property type="protein sequence ID" value="CAJ1941321.1"/>
    <property type="molecule type" value="Genomic_DNA"/>
</dbReference>
<evidence type="ECO:0000256" key="1">
    <source>
        <dbReference type="SAM" id="MobiDB-lite"/>
    </source>
</evidence>
<evidence type="ECO:0008006" key="4">
    <source>
        <dbReference type="Google" id="ProtNLM"/>
    </source>
</evidence>
<feature type="region of interest" description="Disordered" evidence="1">
    <location>
        <begin position="56"/>
        <end position="368"/>
    </location>
</feature>
<keyword evidence="3" id="KW-1185">Reference proteome</keyword>
<feature type="compositionally biased region" description="Basic residues" evidence="1">
    <location>
        <begin position="315"/>
        <end position="330"/>
    </location>
</feature>
<sequence>MDILQSRDSLNGHSDHEPLFFTSDEFMVELLKSPMGKEAREKSIFDSTNKAIDIMKAPPSPAESHDFKKKMKQMQSSLRNGAKDLRNNDRREDMEKSPSFTSKFSDGVVVKIKSPTKGNGSFRKSPLQLSSKARRKMRSANTCLDDSIRSDEGPATSAQDHGSSRSAASLPPCLLDESKRSWVSSGSEWSDDLDLSQSSTVQSKPHPPLQRMMSSVDEDEVNENNNIPPPPPQTMTSMSPYSSNSAKRGLRKSASARLESVSDAPIRSPLSKSCRTKRLSFQVDHDSIPPAPSPKQERRSSKWLMTSPSPSPHTPRSRKTSSKSERRKSRMLMGALPPMPFASNEEDETTNTAPRSPRKPPMFRPLDKTLMRDYPSSTTATTFLTADTDAIDYSMSSMFPLTKETERIIFKRVPNKRNISIEKSDGEKLGTIDFSMVNQGKRLIKDACGRTCALIFLNSDKVGGNNIFKICGNRPATRRQRLSNETGYYTWAEVRNTGSIGGKFVMNKFSSETSSCSAEQHSAKPFGSLFSRGKSRGHVFLDDKKKECVKMVSLQKGKGIIVGPNRDLCLMLAYAACVDEMVEHRLR</sequence>
<feature type="compositionally biased region" description="Polar residues" evidence="1">
    <location>
        <begin position="156"/>
        <end position="167"/>
    </location>
</feature>
<protein>
    <recommendedName>
        <fullName evidence="4">Tubby C-terminal domain-containing protein</fullName>
    </recommendedName>
</protein>
<dbReference type="AlphaFoldDB" id="A0AAD2CQ41"/>
<comment type="caution">
    <text evidence="2">The sequence shown here is derived from an EMBL/GenBank/DDBJ whole genome shotgun (WGS) entry which is preliminary data.</text>
</comment>
<feature type="compositionally biased region" description="Basic and acidic residues" evidence="1">
    <location>
        <begin position="81"/>
        <end position="96"/>
    </location>
</feature>
<accession>A0AAD2CQ41</accession>
<gene>
    <name evidence="2" type="ORF">CYCCA115_LOCUS7463</name>
</gene>
<proteinExistence type="predicted"/>
<name>A0AAD2CQ41_9STRA</name>
<evidence type="ECO:0000313" key="3">
    <source>
        <dbReference type="Proteomes" id="UP001295423"/>
    </source>
</evidence>
<reference evidence="2" key="1">
    <citation type="submission" date="2023-08" db="EMBL/GenBank/DDBJ databases">
        <authorList>
            <person name="Audoor S."/>
            <person name="Bilcke G."/>
        </authorList>
    </citation>
    <scope>NUCLEOTIDE SEQUENCE</scope>
</reference>
<evidence type="ECO:0000313" key="2">
    <source>
        <dbReference type="EMBL" id="CAJ1941321.1"/>
    </source>
</evidence>
<dbReference type="Proteomes" id="UP001295423">
    <property type="component" value="Unassembled WGS sequence"/>
</dbReference>
<feature type="compositionally biased region" description="Low complexity" evidence="1">
    <location>
        <begin position="234"/>
        <end position="243"/>
    </location>
</feature>